<dbReference type="EMBL" id="AAMT01000008">
    <property type="protein sequence ID" value="EAQ12526.1"/>
    <property type="molecule type" value="Genomic_DNA"/>
</dbReference>
<dbReference type="SUPFAM" id="SSF47616">
    <property type="entry name" value="GST C-terminal domain-like"/>
    <property type="match status" value="1"/>
</dbReference>
<dbReference type="PANTHER" id="PTHR44051">
    <property type="entry name" value="GLUTATHIONE S-TRANSFERASE-RELATED"/>
    <property type="match status" value="1"/>
</dbReference>
<dbReference type="Pfam" id="PF02798">
    <property type="entry name" value="GST_N"/>
    <property type="match status" value="1"/>
</dbReference>
<evidence type="ECO:0000313" key="2">
    <source>
        <dbReference type="EMBL" id="EAQ12526.1"/>
    </source>
</evidence>
<dbReference type="STRING" id="314271.RB2654_14610"/>
<dbReference type="eggNOG" id="COG0625">
    <property type="taxonomic scope" value="Bacteria"/>
</dbReference>
<comment type="caution">
    <text evidence="2">The sequence shown here is derived from an EMBL/GenBank/DDBJ whole genome shotgun (WGS) entry which is preliminary data.</text>
</comment>
<dbReference type="AlphaFoldDB" id="A3VGX1"/>
<protein>
    <recommendedName>
        <fullName evidence="1">GST N-terminal domain-containing protein</fullName>
    </recommendedName>
</protein>
<dbReference type="InterPro" id="IPR040079">
    <property type="entry name" value="Glutathione_S-Trfase"/>
</dbReference>
<name>A3VGX1_9RHOB</name>
<dbReference type="PANTHER" id="PTHR44051:SF21">
    <property type="entry name" value="GLUTATHIONE S-TRANSFERASE FAMILY PROTEIN"/>
    <property type="match status" value="1"/>
</dbReference>
<dbReference type="Gene3D" id="1.20.1050.10">
    <property type="match status" value="1"/>
</dbReference>
<dbReference type="SFLD" id="SFLDS00019">
    <property type="entry name" value="Glutathione_Transferase_(cytos"/>
    <property type="match status" value="1"/>
</dbReference>
<dbReference type="InterPro" id="IPR036282">
    <property type="entry name" value="Glutathione-S-Trfase_C_sf"/>
</dbReference>
<dbReference type="Gene3D" id="3.40.30.10">
    <property type="entry name" value="Glutaredoxin"/>
    <property type="match status" value="1"/>
</dbReference>
<keyword evidence="3" id="KW-1185">Reference proteome</keyword>
<feature type="domain" description="GST N-terminal" evidence="1">
    <location>
        <begin position="1"/>
        <end position="83"/>
    </location>
</feature>
<evidence type="ECO:0000313" key="3">
    <source>
        <dbReference type="Proteomes" id="UP000002931"/>
    </source>
</evidence>
<accession>A3VGX1</accession>
<proteinExistence type="predicted"/>
<dbReference type="PROSITE" id="PS50404">
    <property type="entry name" value="GST_NTER"/>
    <property type="match status" value="1"/>
</dbReference>
<evidence type="ECO:0000259" key="1">
    <source>
        <dbReference type="PROSITE" id="PS50404"/>
    </source>
</evidence>
<dbReference type="Proteomes" id="UP000002931">
    <property type="component" value="Unassembled WGS sequence"/>
</dbReference>
<gene>
    <name evidence="2" type="ORF">RB2654_14610</name>
</gene>
<dbReference type="InterPro" id="IPR004045">
    <property type="entry name" value="Glutathione_S-Trfase_N"/>
</dbReference>
<dbReference type="RefSeq" id="WP_008332884.1">
    <property type="nucleotide sequence ID" value="NZ_CH902578.1"/>
</dbReference>
<dbReference type="SUPFAM" id="SSF52833">
    <property type="entry name" value="Thioredoxin-like"/>
    <property type="match status" value="1"/>
</dbReference>
<dbReference type="HOGENOM" id="CLU_011226_6_4_5"/>
<organism evidence="2 3">
    <name type="scientific">Maritimibacter alkaliphilus HTCC2654</name>
    <dbReference type="NCBI Taxonomy" id="314271"/>
    <lineage>
        <taxon>Bacteria</taxon>
        <taxon>Pseudomonadati</taxon>
        <taxon>Pseudomonadota</taxon>
        <taxon>Alphaproteobacteria</taxon>
        <taxon>Rhodobacterales</taxon>
        <taxon>Roseobacteraceae</taxon>
        <taxon>Maritimibacter</taxon>
    </lineage>
</organism>
<reference evidence="2 3" key="1">
    <citation type="journal article" date="2010" name="J. Bacteriol.">
        <title>Genome sequences of Pelagibaca bermudensis HTCC2601T and Maritimibacter alkaliphilus HTCC2654T, the type strains of two marine Roseobacter genera.</title>
        <authorList>
            <person name="Thrash J.C."/>
            <person name="Cho J.C."/>
            <person name="Ferriera S."/>
            <person name="Johnson J."/>
            <person name="Vergin K.L."/>
            <person name="Giovannoni S.J."/>
        </authorList>
    </citation>
    <scope>NUCLEOTIDE SEQUENCE [LARGE SCALE GENOMIC DNA]</scope>
    <source>
        <strain evidence="2 3">HTCC2654</strain>
    </source>
</reference>
<dbReference type="CDD" id="cd03046">
    <property type="entry name" value="GST_N_GTT1_like"/>
    <property type="match status" value="1"/>
</dbReference>
<sequence>MLTLYHSYWSRATRMLALVHELGIVDEVTRVHVDLKRQDGSGRFDPNNPHPDHKVPALDHDGTVITESAAIALYLSDMFPDAGLAPVMGDPKRGPFLTWLVYSVSVMEPVYNHKAAGLDHPILRASFRGVPEVEKRLIDTFADGRPFLQGDTFTAADLMVQSPYQWMRDWAPQDDNVLAWVDRVNARPSYAWAREIDAQYAPAMT</sequence>
<dbReference type="InterPro" id="IPR036249">
    <property type="entry name" value="Thioredoxin-like_sf"/>
</dbReference>
<dbReference type="OrthoDB" id="9810080at2"/>